<keyword evidence="1" id="KW-0812">Transmembrane</keyword>
<dbReference type="SUPFAM" id="SSF46894">
    <property type="entry name" value="C-terminal effector domain of the bipartite response regulators"/>
    <property type="match status" value="1"/>
</dbReference>
<evidence type="ECO:0008006" key="4">
    <source>
        <dbReference type="Google" id="ProtNLM"/>
    </source>
</evidence>
<accession>A0A1T3MNS0</accession>
<dbReference type="Gene3D" id="1.10.10.10">
    <property type="entry name" value="Winged helix-like DNA-binding domain superfamily/Winged helix DNA-binding domain"/>
    <property type="match status" value="1"/>
</dbReference>
<feature type="transmembrane region" description="Helical" evidence="1">
    <location>
        <begin position="340"/>
        <end position="359"/>
    </location>
</feature>
<name>A0A1T3MNS0_9FLAO</name>
<sequence>MRSAKKKFFKYGYLSFFLLCFVLGCNKQSKQFSGESFNKTLLKKNEQLRLSGDYKSLVKLNQHYLAKAQREKYKEGEALCYINIANMYSTIGNYKRGLEYIKTAEDLLKDKSYPPLSAKLYQEYGQLNKVLGLHDNALNYNTKALYFMRKVSAEDRKSYFLGRVYANRADFMYAKNRPDSSLIYFHKALNIERNPLYMALLAKHHLLYTGRKDSANIYLKEAVGKLGKTPVVTSEAGMVYQISGQYYNVVNKPEEALDYYGKALKVYTTTNRIYQVPFVYQDIAGIYKSLGNTEQEHNFMIKYAEAKDNLNSRQNETLNLSIEKLLAAKDEEFKTDKNKIFLYIFLGVTLSFIISFYLYKRNRKLLLKKYAVKHDVKEAKGEADKSAYRNIFDELVVLAKQNDSTFLTRFQELYPGFIDRLLEINPNLVSSELAFCAMIKLNFTSKEIANYTFIQHKSVQQKKHRLRKKLNVPTNQDLYVFFQNLY</sequence>
<evidence type="ECO:0000256" key="1">
    <source>
        <dbReference type="SAM" id="Phobius"/>
    </source>
</evidence>
<dbReference type="EMBL" id="MAHX01000013">
    <property type="protein sequence ID" value="OPC66245.1"/>
    <property type="molecule type" value="Genomic_DNA"/>
</dbReference>
<dbReference type="GO" id="GO:0006355">
    <property type="term" value="P:regulation of DNA-templated transcription"/>
    <property type="evidence" value="ECO:0007669"/>
    <property type="project" value="InterPro"/>
</dbReference>
<keyword evidence="3" id="KW-1185">Reference proteome</keyword>
<dbReference type="SMART" id="SM00028">
    <property type="entry name" value="TPR"/>
    <property type="match status" value="4"/>
</dbReference>
<dbReference type="InterPro" id="IPR011990">
    <property type="entry name" value="TPR-like_helical_dom_sf"/>
</dbReference>
<dbReference type="InterPro" id="IPR036388">
    <property type="entry name" value="WH-like_DNA-bd_sf"/>
</dbReference>
<dbReference type="AlphaFoldDB" id="A0A1T3MNS0"/>
<organism evidence="2 3">
    <name type="scientific">Elizabethkingia occulta</name>
    <dbReference type="NCBI Taxonomy" id="1867263"/>
    <lineage>
        <taxon>Bacteria</taxon>
        <taxon>Pseudomonadati</taxon>
        <taxon>Bacteroidota</taxon>
        <taxon>Flavobacteriia</taxon>
        <taxon>Flavobacteriales</taxon>
        <taxon>Weeksellaceae</taxon>
        <taxon>Elizabethkingia</taxon>
    </lineage>
</organism>
<dbReference type="InterPro" id="IPR019734">
    <property type="entry name" value="TPR_rpt"/>
</dbReference>
<protein>
    <recommendedName>
        <fullName evidence="4">HTH luxR-type domain-containing protein</fullName>
    </recommendedName>
</protein>
<evidence type="ECO:0000313" key="2">
    <source>
        <dbReference type="EMBL" id="OPC66245.1"/>
    </source>
</evidence>
<dbReference type="Proteomes" id="UP000190813">
    <property type="component" value="Unassembled WGS sequence"/>
</dbReference>
<evidence type="ECO:0000313" key="3">
    <source>
        <dbReference type="Proteomes" id="UP000190813"/>
    </source>
</evidence>
<keyword evidence="1" id="KW-1133">Transmembrane helix</keyword>
<reference evidence="2 3" key="1">
    <citation type="submission" date="2016-06" db="EMBL/GenBank/DDBJ databases">
        <title>Revisiting the taxonomy of the Elizabethkingia Genus based on Whole-Genome Sequencing, Optical Mapping, and MALDI-TOF.</title>
        <authorList>
            <person name="Nicholson A.C."/>
        </authorList>
    </citation>
    <scope>NUCLEOTIDE SEQUENCE [LARGE SCALE GENOMIC DNA]</scope>
    <source>
        <strain evidence="2 3">G4070</strain>
    </source>
</reference>
<dbReference type="Gene3D" id="1.25.40.10">
    <property type="entry name" value="Tetratricopeptide repeat domain"/>
    <property type="match status" value="2"/>
</dbReference>
<dbReference type="GO" id="GO:0003677">
    <property type="term" value="F:DNA binding"/>
    <property type="evidence" value="ECO:0007669"/>
    <property type="project" value="InterPro"/>
</dbReference>
<dbReference type="SUPFAM" id="SSF48452">
    <property type="entry name" value="TPR-like"/>
    <property type="match status" value="2"/>
</dbReference>
<dbReference type="PROSITE" id="PS51257">
    <property type="entry name" value="PROKAR_LIPOPROTEIN"/>
    <property type="match status" value="1"/>
</dbReference>
<comment type="caution">
    <text evidence="2">The sequence shown here is derived from an EMBL/GenBank/DDBJ whole genome shotgun (WGS) entry which is preliminary data.</text>
</comment>
<keyword evidence="1" id="KW-0472">Membrane</keyword>
<proteinExistence type="predicted"/>
<dbReference type="InterPro" id="IPR016032">
    <property type="entry name" value="Sig_transdc_resp-reg_C-effctor"/>
</dbReference>
<gene>
    <name evidence="2" type="ORF">BAZ10_03185</name>
</gene>